<keyword evidence="3" id="KW-1185">Reference proteome</keyword>
<dbReference type="AlphaFoldDB" id="A0A0E0HUP7"/>
<protein>
    <submittedName>
        <fullName evidence="2">Uncharacterized protein</fullName>
    </submittedName>
</protein>
<name>A0A0E0HUP7_ORYNI</name>
<organism evidence="2">
    <name type="scientific">Oryza nivara</name>
    <name type="common">Indian wild rice</name>
    <name type="synonym">Oryza sativa f. spontanea</name>
    <dbReference type="NCBI Taxonomy" id="4536"/>
    <lineage>
        <taxon>Eukaryota</taxon>
        <taxon>Viridiplantae</taxon>
        <taxon>Streptophyta</taxon>
        <taxon>Embryophyta</taxon>
        <taxon>Tracheophyta</taxon>
        <taxon>Spermatophyta</taxon>
        <taxon>Magnoliopsida</taxon>
        <taxon>Liliopsida</taxon>
        <taxon>Poales</taxon>
        <taxon>Poaceae</taxon>
        <taxon>BOP clade</taxon>
        <taxon>Oryzoideae</taxon>
        <taxon>Oryzeae</taxon>
        <taxon>Oryzinae</taxon>
        <taxon>Oryza</taxon>
    </lineage>
</organism>
<accession>A0A0E0HUP7</accession>
<proteinExistence type="predicted"/>
<evidence type="ECO:0000313" key="2">
    <source>
        <dbReference type="EnsemblPlants" id="ONIVA06G28320.1"/>
    </source>
</evidence>
<sequence>MCRSIHERLIRELEICQHQERALTAIANWQLKIIVSRHLHHHLAHVAAAVVAAARGARRGERGEAAGVGGGDGAVPRRRAPEEPGAGAPRQGRHARRG</sequence>
<feature type="region of interest" description="Disordered" evidence="1">
    <location>
        <begin position="58"/>
        <end position="98"/>
    </location>
</feature>
<dbReference type="EnsemblPlants" id="ONIVA06G28320.1">
    <property type="protein sequence ID" value="ONIVA06G28320.1"/>
    <property type="gene ID" value="ONIVA06G28320"/>
</dbReference>
<evidence type="ECO:0000313" key="3">
    <source>
        <dbReference type="Proteomes" id="UP000006591"/>
    </source>
</evidence>
<reference evidence="2" key="1">
    <citation type="submission" date="2015-04" db="UniProtKB">
        <authorList>
            <consortium name="EnsemblPlants"/>
        </authorList>
    </citation>
    <scope>IDENTIFICATION</scope>
    <source>
        <strain evidence="2">SL10</strain>
    </source>
</reference>
<dbReference type="HOGENOM" id="CLU_2337223_0_0_1"/>
<evidence type="ECO:0000256" key="1">
    <source>
        <dbReference type="SAM" id="MobiDB-lite"/>
    </source>
</evidence>
<dbReference type="Gramene" id="ONIVA06G28320.1">
    <property type="protein sequence ID" value="ONIVA06G28320.1"/>
    <property type="gene ID" value="ONIVA06G28320"/>
</dbReference>
<dbReference type="Proteomes" id="UP000006591">
    <property type="component" value="Chromosome 6"/>
</dbReference>
<reference evidence="2" key="2">
    <citation type="submission" date="2018-04" db="EMBL/GenBank/DDBJ databases">
        <title>OnivRS2 (Oryza nivara Reference Sequence Version 2).</title>
        <authorList>
            <person name="Zhang J."/>
            <person name="Kudrna D."/>
            <person name="Lee S."/>
            <person name="Talag J."/>
            <person name="Rajasekar S."/>
            <person name="Welchert J."/>
            <person name="Hsing Y.-I."/>
            <person name="Wing R.A."/>
        </authorList>
    </citation>
    <scope>NUCLEOTIDE SEQUENCE [LARGE SCALE GENOMIC DNA]</scope>
    <source>
        <strain evidence="2">SL10</strain>
    </source>
</reference>